<dbReference type="Proteomes" id="UP001302812">
    <property type="component" value="Unassembled WGS sequence"/>
</dbReference>
<dbReference type="EMBL" id="MU853359">
    <property type="protein sequence ID" value="KAK4108947.1"/>
    <property type="molecule type" value="Genomic_DNA"/>
</dbReference>
<dbReference type="PANTHER" id="PTHR24118:SF100">
    <property type="entry name" value="FYVE-TYPE DOMAIN-CONTAINING PROTEIN"/>
    <property type="match status" value="1"/>
</dbReference>
<dbReference type="PROSITE" id="PS50088">
    <property type="entry name" value="ANK_REPEAT"/>
    <property type="match status" value="4"/>
</dbReference>
<dbReference type="SMART" id="SM00248">
    <property type="entry name" value="ANK"/>
    <property type="match status" value="4"/>
</dbReference>
<sequence length="549" mass="58864">MAMTNESAAATPPDITYNTPEPDTLSSTLPLLAAQADFNPGRKKAEKTDPVISTGPRDLETNVSPSSGNPCWVSSSTICWPASDAPNNAQSSPNPPTMDDLFISQAFSGPGVPDLSCSPSRDFTEGVFSPPASRWAGYIPDTGYHECLTRADGIPPWIFVSQASHHAVQPPSYGPDRMFPSLLHGYSAAMAQPTSQMLNFSNVQSPARGIIMTRDAAGSSLGDSPLHDSVIEGNASQTRILLEAGANQNCTVRGGVTPIHCAAFQRNIEHVSILQEYGANLSAVTDKGQSILLFAVKRRMIGASDMLSSHSHTKQNTEPKASELHTDDATLAVINALYDSPAGWPRLLQSLNQPDKDGVTPLMLAAEAGFIKTVTMFLQRGARPDLRDHVGYTALKYAASGGHRDLVRLLLEADVRVQERDLSHLLKLGSKNLTTTAAACPSPSTTTTSPVYHVHGDGKDGGGWWERRRKCDGEVEEERDDDSSATIAEEMVKLLREMGVGALEGLIRLAEQKRKLGVLEALLAAVRRLDVAVVGVEKRGSQLEHSSGS</sequence>
<dbReference type="PANTHER" id="PTHR24118">
    <property type="entry name" value="POTE ANKYRIN DOMAIN"/>
    <property type="match status" value="1"/>
</dbReference>
<dbReference type="Pfam" id="PF12796">
    <property type="entry name" value="Ank_2"/>
    <property type="match status" value="2"/>
</dbReference>
<dbReference type="PROSITE" id="PS50297">
    <property type="entry name" value="ANK_REP_REGION"/>
    <property type="match status" value="4"/>
</dbReference>
<evidence type="ECO:0000313" key="3">
    <source>
        <dbReference type="EMBL" id="KAK4108947.1"/>
    </source>
</evidence>
<accession>A0AAN6QEW0</accession>
<reference evidence="3" key="1">
    <citation type="journal article" date="2023" name="Mol. Phylogenet. Evol.">
        <title>Genome-scale phylogeny and comparative genomics of the fungal order Sordariales.</title>
        <authorList>
            <person name="Hensen N."/>
            <person name="Bonometti L."/>
            <person name="Westerberg I."/>
            <person name="Brannstrom I.O."/>
            <person name="Guillou S."/>
            <person name="Cros-Aarteil S."/>
            <person name="Calhoun S."/>
            <person name="Haridas S."/>
            <person name="Kuo A."/>
            <person name="Mondo S."/>
            <person name="Pangilinan J."/>
            <person name="Riley R."/>
            <person name="LaButti K."/>
            <person name="Andreopoulos B."/>
            <person name="Lipzen A."/>
            <person name="Chen C."/>
            <person name="Yan M."/>
            <person name="Daum C."/>
            <person name="Ng V."/>
            <person name="Clum A."/>
            <person name="Steindorff A."/>
            <person name="Ohm R.A."/>
            <person name="Martin F."/>
            <person name="Silar P."/>
            <person name="Natvig D.O."/>
            <person name="Lalanne C."/>
            <person name="Gautier V."/>
            <person name="Ament-Velasquez S.L."/>
            <person name="Kruys A."/>
            <person name="Hutchinson M.I."/>
            <person name="Powell A.J."/>
            <person name="Barry K."/>
            <person name="Miller A.N."/>
            <person name="Grigoriev I.V."/>
            <person name="Debuchy R."/>
            <person name="Gladieux P."/>
            <person name="Hiltunen Thoren M."/>
            <person name="Johannesson H."/>
        </authorList>
    </citation>
    <scope>NUCLEOTIDE SEQUENCE</scope>
    <source>
        <strain evidence="3">CBS 508.74</strain>
    </source>
</reference>
<dbReference type="SUPFAM" id="SSF48403">
    <property type="entry name" value="Ankyrin repeat"/>
    <property type="match status" value="1"/>
</dbReference>
<protein>
    <submittedName>
        <fullName evidence="3">Ankyrin</fullName>
    </submittedName>
</protein>
<keyword evidence="4" id="KW-1185">Reference proteome</keyword>
<dbReference type="InterPro" id="IPR002110">
    <property type="entry name" value="Ankyrin_rpt"/>
</dbReference>
<dbReference type="AlphaFoldDB" id="A0AAN6QEW0"/>
<dbReference type="InterPro" id="IPR036770">
    <property type="entry name" value="Ankyrin_rpt-contain_sf"/>
</dbReference>
<dbReference type="Gene3D" id="1.25.40.20">
    <property type="entry name" value="Ankyrin repeat-containing domain"/>
    <property type="match status" value="1"/>
</dbReference>
<reference evidence="3" key="2">
    <citation type="submission" date="2023-05" db="EMBL/GenBank/DDBJ databases">
        <authorList>
            <consortium name="Lawrence Berkeley National Laboratory"/>
            <person name="Steindorff A."/>
            <person name="Hensen N."/>
            <person name="Bonometti L."/>
            <person name="Westerberg I."/>
            <person name="Brannstrom I.O."/>
            <person name="Guillou S."/>
            <person name="Cros-Aarteil S."/>
            <person name="Calhoun S."/>
            <person name="Haridas S."/>
            <person name="Kuo A."/>
            <person name="Mondo S."/>
            <person name="Pangilinan J."/>
            <person name="Riley R."/>
            <person name="Labutti K."/>
            <person name="Andreopoulos B."/>
            <person name="Lipzen A."/>
            <person name="Chen C."/>
            <person name="Yanf M."/>
            <person name="Daum C."/>
            <person name="Ng V."/>
            <person name="Clum A."/>
            <person name="Ohm R."/>
            <person name="Martin F."/>
            <person name="Silar P."/>
            <person name="Natvig D."/>
            <person name="Lalanne C."/>
            <person name="Gautier V."/>
            <person name="Ament-Velasquez S.L."/>
            <person name="Kruys A."/>
            <person name="Hutchinson M.I."/>
            <person name="Powell A.J."/>
            <person name="Barry K."/>
            <person name="Miller A.N."/>
            <person name="Grigoriev I.V."/>
            <person name="Debuchy R."/>
            <person name="Gladieux P."/>
            <person name="Thoren M.H."/>
            <person name="Johannesson H."/>
        </authorList>
    </citation>
    <scope>NUCLEOTIDE SEQUENCE</scope>
    <source>
        <strain evidence="3">CBS 508.74</strain>
    </source>
</reference>
<feature type="repeat" description="ANK" evidence="1">
    <location>
        <begin position="254"/>
        <end position="286"/>
    </location>
</feature>
<organism evidence="3 4">
    <name type="scientific">Canariomyces notabilis</name>
    <dbReference type="NCBI Taxonomy" id="2074819"/>
    <lineage>
        <taxon>Eukaryota</taxon>
        <taxon>Fungi</taxon>
        <taxon>Dikarya</taxon>
        <taxon>Ascomycota</taxon>
        <taxon>Pezizomycotina</taxon>
        <taxon>Sordariomycetes</taxon>
        <taxon>Sordariomycetidae</taxon>
        <taxon>Sordariales</taxon>
        <taxon>Chaetomiaceae</taxon>
        <taxon>Canariomyces</taxon>
    </lineage>
</organism>
<feature type="region of interest" description="Disordered" evidence="2">
    <location>
        <begin position="37"/>
        <end position="68"/>
    </location>
</feature>
<evidence type="ECO:0000256" key="2">
    <source>
        <dbReference type="SAM" id="MobiDB-lite"/>
    </source>
</evidence>
<proteinExistence type="predicted"/>
<comment type="caution">
    <text evidence="3">The sequence shown here is derived from an EMBL/GenBank/DDBJ whole genome shotgun (WGS) entry which is preliminary data.</text>
</comment>
<keyword evidence="1" id="KW-0040">ANK repeat</keyword>
<name>A0AAN6QEW0_9PEZI</name>
<dbReference type="GeneID" id="89933524"/>
<feature type="repeat" description="ANK" evidence="1">
    <location>
        <begin position="221"/>
        <end position="253"/>
    </location>
</feature>
<feature type="repeat" description="ANK" evidence="1">
    <location>
        <begin position="357"/>
        <end position="389"/>
    </location>
</feature>
<evidence type="ECO:0000256" key="1">
    <source>
        <dbReference type="PROSITE-ProRule" id="PRU00023"/>
    </source>
</evidence>
<feature type="region of interest" description="Disordered" evidence="2">
    <location>
        <begin position="1"/>
        <end position="24"/>
    </location>
</feature>
<feature type="repeat" description="ANK" evidence="1">
    <location>
        <begin position="390"/>
        <end position="422"/>
    </location>
</feature>
<evidence type="ECO:0000313" key="4">
    <source>
        <dbReference type="Proteomes" id="UP001302812"/>
    </source>
</evidence>
<dbReference type="RefSeq" id="XP_064666517.1">
    <property type="nucleotide sequence ID" value="XM_064809400.1"/>
</dbReference>
<gene>
    <name evidence="3" type="ORF">N656DRAFT_365977</name>
</gene>